<keyword evidence="2" id="KW-1185">Reference proteome</keyword>
<dbReference type="Proteomes" id="UP001439008">
    <property type="component" value="Unassembled WGS sequence"/>
</dbReference>
<comment type="caution">
    <text evidence="1">The sequence shown here is derived from an EMBL/GenBank/DDBJ whole genome shotgun (WGS) entry which is preliminary data.</text>
</comment>
<proteinExistence type="predicted"/>
<gene>
    <name evidence="1" type="ORF">MHBO_001830</name>
</gene>
<sequence length="104" mass="11578">MTRTFAGPICVESNCKFGLCEITNAYLDRVACDAPIYMNYTSAIEECCLCEECEGISFVGMQFQPRAGLLREGGPEGVATVMRIYRLFLNFKIAQLCLQNSKIS</sequence>
<reference evidence="1 2" key="1">
    <citation type="journal article" date="2024" name="BMC Biol.">
        <title>Comparative genomics of Ascetosporea gives new insight into the evolutionary basis for animal parasitism in Rhizaria.</title>
        <authorList>
            <person name="Hiltunen Thoren M."/>
            <person name="Onut-Brannstrom I."/>
            <person name="Alfjorden A."/>
            <person name="Peckova H."/>
            <person name="Swords F."/>
            <person name="Hooper C."/>
            <person name="Holzer A.S."/>
            <person name="Bass D."/>
            <person name="Burki F."/>
        </authorList>
    </citation>
    <scope>NUCLEOTIDE SEQUENCE [LARGE SCALE GENOMIC DNA]</scope>
    <source>
        <strain evidence="1">20-A016</strain>
    </source>
</reference>
<name>A0ABV2AKY3_9EUKA</name>
<protein>
    <submittedName>
        <fullName evidence="1">Uncharacterized protein</fullName>
    </submittedName>
</protein>
<evidence type="ECO:0000313" key="1">
    <source>
        <dbReference type="EMBL" id="MES1920114.1"/>
    </source>
</evidence>
<evidence type="ECO:0000313" key="2">
    <source>
        <dbReference type="Proteomes" id="UP001439008"/>
    </source>
</evidence>
<accession>A0ABV2AKY3</accession>
<organism evidence="1 2">
    <name type="scientific">Bonamia ostreae</name>
    <dbReference type="NCBI Taxonomy" id="126728"/>
    <lineage>
        <taxon>Eukaryota</taxon>
        <taxon>Sar</taxon>
        <taxon>Rhizaria</taxon>
        <taxon>Endomyxa</taxon>
        <taxon>Ascetosporea</taxon>
        <taxon>Haplosporida</taxon>
        <taxon>Bonamia</taxon>
    </lineage>
</organism>
<dbReference type="EMBL" id="JBDODL010000517">
    <property type="protein sequence ID" value="MES1920114.1"/>
    <property type="molecule type" value="Genomic_DNA"/>
</dbReference>